<evidence type="ECO:0000313" key="16">
    <source>
        <dbReference type="Proteomes" id="UP000649617"/>
    </source>
</evidence>
<dbReference type="InterPro" id="IPR027417">
    <property type="entry name" value="P-loop_NTPase"/>
</dbReference>
<evidence type="ECO:0000256" key="6">
    <source>
        <dbReference type="ARBA" id="ARBA00022840"/>
    </source>
</evidence>
<dbReference type="FunFam" id="3.40.50.300:FF:000362">
    <property type="entry name" value="Dynein, axonemal, heavy chain 6"/>
    <property type="match status" value="1"/>
</dbReference>
<keyword evidence="4" id="KW-0677">Repeat</keyword>
<dbReference type="GO" id="GO:0030286">
    <property type="term" value="C:dynein complex"/>
    <property type="evidence" value="ECO:0007669"/>
    <property type="project" value="UniProtKB-KW"/>
</dbReference>
<dbReference type="InterPro" id="IPR001932">
    <property type="entry name" value="PPM-type_phosphatase-like_dom"/>
</dbReference>
<dbReference type="InterPro" id="IPR024743">
    <property type="entry name" value="Dynein_HC_stalk"/>
</dbReference>
<dbReference type="Gene3D" id="1.20.920.20">
    <property type="match status" value="1"/>
</dbReference>
<keyword evidence="9" id="KW-0969">Cilium</keyword>
<dbReference type="Gene3D" id="1.10.8.720">
    <property type="entry name" value="Region D6 of dynein motor"/>
    <property type="match status" value="1"/>
</dbReference>
<dbReference type="InterPro" id="IPR026983">
    <property type="entry name" value="DHC"/>
</dbReference>
<dbReference type="GO" id="GO:0005930">
    <property type="term" value="C:axoneme"/>
    <property type="evidence" value="ECO:0007669"/>
    <property type="project" value="UniProtKB-SubCell"/>
</dbReference>
<dbReference type="Gene3D" id="1.20.1270.280">
    <property type="match status" value="1"/>
</dbReference>
<dbReference type="InterPro" id="IPR024317">
    <property type="entry name" value="Dynein_heavy_chain_D4_dom"/>
</dbReference>
<evidence type="ECO:0000256" key="12">
    <source>
        <dbReference type="ARBA" id="ARBA00023273"/>
    </source>
</evidence>
<comment type="subcellular location">
    <subcellularLocation>
        <location evidence="1">Cytoplasm</location>
        <location evidence="1">Cytoskeleton</location>
        <location evidence="1">Cilium axoneme</location>
    </subcellularLocation>
</comment>
<dbReference type="EMBL" id="CAJNIZ010005847">
    <property type="protein sequence ID" value="CAE7245073.1"/>
    <property type="molecule type" value="Genomic_DNA"/>
</dbReference>
<dbReference type="GO" id="GO:0045505">
    <property type="term" value="F:dynein intermediate chain binding"/>
    <property type="evidence" value="ECO:0007669"/>
    <property type="project" value="InterPro"/>
</dbReference>
<dbReference type="InterPro" id="IPR036457">
    <property type="entry name" value="PPM-type-like_dom_sf"/>
</dbReference>
<feature type="domain" description="PPM-type phosphatase" evidence="14">
    <location>
        <begin position="1"/>
        <end position="171"/>
    </location>
</feature>
<dbReference type="SUPFAM" id="SSF81606">
    <property type="entry name" value="PP2C-like"/>
    <property type="match status" value="1"/>
</dbReference>
<feature type="coiled-coil region" evidence="13">
    <location>
        <begin position="865"/>
        <end position="892"/>
    </location>
</feature>
<evidence type="ECO:0000256" key="7">
    <source>
        <dbReference type="ARBA" id="ARBA00023017"/>
    </source>
</evidence>
<dbReference type="Gene3D" id="3.60.40.10">
    <property type="entry name" value="PPM-type phosphatase domain"/>
    <property type="match status" value="1"/>
</dbReference>
<dbReference type="InterPro" id="IPR004273">
    <property type="entry name" value="Dynein_heavy_D6_P-loop"/>
</dbReference>
<dbReference type="Pfam" id="PF12777">
    <property type="entry name" value="MT"/>
    <property type="match status" value="1"/>
</dbReference>
<keyword evidence="12" id="KW-0966">Cell projection</keyword>
<dbReference type="SMART" id="SM00332">
    <property type="entry name" value="PP2Cc"/>
    <property type="match status" value="1"/>
</dbReference>
<dbReference type="Pfam" id="PF12781">
    <property type="entry name" value="AAA_9"/>
    <property type="match status" value="1"/>
</dbReference>
<dbReference type="Gene3D" id="3.10.490.20">
    <property type="match status" value="1"/>
</dbReference>
<protein>
    <submittedName>
        <fullName evidence="15">DNAH6 protein</fullName>
    </submittedName>
</protein>
<dbReference type="InterPro" id="IPR041658">
    <property type="entry name" value="AAA_lid_11"/>
</dbReference>
<keyword evidence="16" id="KW-1185">Reference proteome</keyword>
<dbReference type="InterPro" id="IPR042219">
    <property type="entry name" value="AAA_lid_11_sf"/>
</dbReference>
<dbReference type="Gene3D" id="3.40.50.300">
    <property type="entry name" value="P-loop containing nucleotide triphosphate hydrolases"/>
    <property type="match status" value="3"/>
</dbReference>
<reference evidence="15" key="1">
    <citation type="submission" date="2021-02" db="EMBL/GenBank/DDBJ databases">
        <authorList>
            <person name="Dougan E. K."/>
            <person name="Rhodes N."/>
            <person name="Thang M."/>
            <person name="Chan C."/>
        </authorList>
    </citation>
    <scope>NUCLEOTIDE SEQUENCE</scope>
</reference>
<dbReference type="InterPro" id="IPR043160">
    <property type="entry name" value="Dynein_C_barrel"/>
</dbReference>
<name>A0A812LKK7_SYMPI</name>
<dbReference type="GO" id="GO:0005874">
    <property type="term" value="C:microtubule"/>
    <property type="evidence" value="ECO:0007669"/>
    <property type="project" value="UniProtKB-KW"/>
</dbReference>
<evidence type="ECO:0000256" key="8">
    <source>
        <dbReference type="ARBA" id="ARBA00023054"/>
    </source>
</evidence>
<evidence type="ECO:0000256" key="13">
    <source>
        <dbReference type="SAM" id="Coils"/>
    </source>
</evidence>
<dbReference type="GO" id="GO:0007018">
    <property type="term" value="P:microtubule-based movement"/>
    <property type="evidence" value="ECO:0007669"/>
    <property type="project" value="InterPro"/>
</dbReference>
<dbReference type="CDD" id="cd00143">
    <property type="entry name" value="PP2Cc"/>
    <property type="match status" value="1"/>
</dbReference>
<dbReference type="FunFam" id="1.10.8.720:FF:000001">
    <property type="entry name" value="dynein heavy chain 7, axonemal"/>
    <property type="match status" value="1"/>
</dbReference>
<dbReference type="GO" id="GO:0005524">
    <property type="term" value="F:ATP binding"/>
    <property type="evidence" value="ECO:0007669"/>
    <property type="project" value="UniProtKB-KW"/>
</dbReference>
<proteinExistence type="predicted"/>
<dbReference type="GO" id="GO:0008569">
    <property type="term" value="F:minus-end-directed microtubule motor activity"/>
    <property type="evidence" value="ECO:0007669"/>
    <property type="project" value="InterPro"/>
</dbReference>
<dbReference type="Pfam" id="PF18198">
    <property type="entry name" value="AAA_lid_11"/>
    <property type="match status" value="1"/>
</dbReference>
<keyword evidence="8 13" id="KW-0175">Coiled coil</keyword>
<evidence type="ECO:0000259" key="14">
    <source>
        <dbReference type="PROSITE" id="PS51746"/>
    </source>
</evidence>
<dbReference type="PROSITE" id="PS51746">
    <property type="entry name" value="PPM_2"/>
    <property type="match status" value="1"/>
</dbReference>
<dbReference type="Pfam" id="PF18199">
    <property type="entry name" value="Dynein_C"/>
    <property type="match status" value="1"/>
</dbReference>
<evidence type="ECO:0000256" key="1">
    <source>
        <dbReference type="ARBA" id="ARBA00004430"/>
    </source>
</evidence>
<dbReference type="Pfam" id="PF00481">
    <property type="entry name" value="PP2C"/>
    <property type="match status" value="1"/>
</dbReference>
<dbReference type="Gene3D" id="6.10.140.1060">
    <property type="match status" value="1"/>
</dbReference>
<evidence type="ECO:0000256" key="9">
    <source>
        <dbReference type="ARBA" id="ARBA00023069"/>
    </source>
</evidence>
<feature type="coiled-coil region" evidence="13">
    <location>
        <begin position="546"/>
        <end position="601"/>
    </location>
</feature>
<keyword evidence="6" id="KW-0067">ATP-binding</keyword>
<gene>
    <name evidence="15" type="primary">DNAH6</name>
    <name evidence="15" type="ORF">SPIL2461_LOCUS4444</name>
</gene>
<comment type="caution">
    <text evidence="15">The sequence shown here is derived from an EMBL/GenBank/DDBJ whole genome shotgun (WGS) entry which is preliminary data.</text>
</comment>
<keyword evidence="11" id="KW-0206">Cytoskeleton</keyword>
<dbReference type="GO" id="GO:0051959">
    <property type="term" value="F:dynein light intermediate chain binding"/>
    <property type="evidence" value="ECO:0007669"/>
    <property type="project" value="InterPro"/>
</dbReference>
<keyword evidence="3" id="KW-0493">Microtubule</keyword>
<evidence type="ECO:0000256" key="11">
    <source>
        <dbReference type="ARBA" id="ARBA00023212"/>
    </source>
</evidence>
<dbReference type="InterPro" id="IPR035706">
    <property type="entry name" value="AAA_9"/>
</dbReference>
<evidence type="ECO:0000256" key="2">
    <source>
        <dbReference type="ARBA" id="ARBA00022490"/>
    </source>
</evidence>
<evidence type="ECO:0000256" key="4">
    <source>
        <dbReference type="ARBA" id="ARBA00022737"/>
    </source>
</evidence>
<keyword evidence="5" id="KW-0547">Nucleotide-binding</keyword>
<organism evidence="15 16">
    <name type="scientific">Symbiodinium pilosum</name>
    <name type="common">Dinoflagellate</name>
    <dbReference type="NCBI Taxonomy" id="2952"/>
    <lineage>
        <taxon>Eukaryota</taxon>
        <taxon>Sar</taxon>
        <taxon>Alveolata</taxon>
        <taxon>Dinophyceae</taxon>
        <taxon>Suessiales</taxon>
        <taxon>Symbiodiniaceae</taxon>
        <taxon>Symbiodinium</taxon>
    </lineage>
</organism>
<sequence>MADCKVSSGTVACLALIKGNRMWIADLGDCRAVLITEGNKPNPISKEHSPSKNEAEAERLRKLGVQVQGGYVGEHVAVSRAFGNVDYERGSKVAGIVSDPDVYQIEVDESADFLLLDSDGIWDALKDQFVMTHARKALRTNEKPQDAAAAVTENAANVSRADNAAAIVVVVKFPEPLPTIERLGICGATFCDGPRAKEMGRSEAKDAVWQFFVESVRDNLHIVLTMSPVGSALRVRMRMFPALVNCCTIDWFLPWPDEALLGVSARQLSGMQGISEELKESVSKACCFVHQEVIRTSAVFEERLRRKVYVTPKSYLDLISLYLEMIQEKKEEKDVSLKRLQTGVDKIDEANEFVNNLQEELTKLAPVISEKIKEADELVPVVTEEQKKAEVIKEKVSSEEVVVRKQADEVKAIADDAQRDLDIAMPALESALKSLDALDKKDIQEIKSFAKPPPLVMLTMEAVNVLLQEKPDWDTAKKVLNRPTFLQDLKGFDKDNIPEKVLKQLTKYVTKPEYTVEAVGNQSKAAKSLCMWTYAMDTYSKVAKEVEPKKQKVAELNDKLAKANAELKAKQDNLHEVESQVAALQKKLNDTVSEKDRLVAEAQLTKDRLARADILTVGLKDEGIRWRETVASIRQDIVNLTGDVFLSSASISYYGPFTGTYRAEIVDAWLTELKRLQIPSGDTFDLREVMGNPVEIREWNLQGLPADAVSINNGVMVSRGKRWPLMIDPQSQGNKWIKKKEGKELKTIKMTNPKMLLILEGCIRTGAPMLMEDIEETLDPALEPVLLKAVYEDNNRLQIKLGDSEVDYDKDFLFYMTTKMPNPHYFPEVCIKVTVINFTVTFDGLEEQLLNEVVSKEIPETLQRRVELMLQLADDKKVLKQLEDKILKLLSESSGNILDDQVLISTLGESKETSTAVNERVKAAEEAAVEIDAACKQYTEVATRGSILYFVIADLANINPMYQFSLFYFVRLFKNCMDKAAKSDDIDIRMTNLANQILNGVFQNVCRGLFEDNKLTCSFLIATALQRHAGEITHPEWSLLLRGLGLLDMTQKPANPDPDFFTDKMWDYMYAIQQYSPERCPDLCQHMTDNLEAWKEWVRHDTPHLLKLPADYDELNQLHYFHYLLLLKGLAQEKLLVAIQEHTRRCLGENFIIFPTATVAELYADSTRSTPIVFVLSTGADPTSMLLRFAQELDMASTMGVISLGQGQGPKAIKMVDEACKKGTWVLLQNCHLYKTFMPQLEKMCETLEESNMIHKDFRLFLTSMPAAYFPVPVLQNGIKLTTEPPKGLRANVMRSFLPMTDEQLSDSSKDKEWRKLQFGLKFFHAVIQERRKFGPLGWNIRYEFNDSDLETSTTITHNMLELDGPIPWDTLLFVIGHINYGGRVTDDNDRKCLLAILEKYVTPKILEPGYTFSESGTYRCADNSDTADIESWRKFVAGFPLSEQPEVFGMHDNANISFMSQESEKVLNSVLSIQPREAGGGGGKSSEEIVLEISAEQESRLPERLHTENAHADSFAMSEETGLMTSLGTCLSQEMARFNRLLQQMTTTLKQLQKAVKGIIVMTGELDDMFNSLLNNGVPNIWTKDGIGYPCLKPLNSWFEDMILRFDFFRDWIEGGIPIAYWISSFYFPQGFLTSVLQGYSRKELIPVDQLSFEFVMQDTSDPHELDGAPAEGIYIHGLFMDGAAWSFEDMVIDDQEFGTMFVKSPVINFIPWKDKKANNEKYRCPIYKTSIRAGTLSTTGHSTNFVLAIEVETLNDPSYWTLKGAAMLTMLND</sequence>
<keyword evidence="2" id="KW-0963">Cytoplasm</keyword>
<dbReference type="FunFam" id="3.10.490.20:FF:000005">
    <property type="entry name" value="Dynein axonemal heavy chain 6"/>
    <property type="match status" value="1"/>
</dbReference>
<dbReference type="PANTHER" id="PTHR22878:SF68">
    <property type="entry name" value="DYNEIN HEAVY CHAIN 6, AXONEMAL-LIKE"/>
    <property type="match status" value="1"/>
</dbReference>
<evidence type="ECO:0000313" key="15">
    <source>
        <dbReference type="EMBL" id="CAE7245073.1"/>
    </source>
</evidence>
<dbReference type="InterPro" id="IPR041228">
    <property type="entry name" value="Dynein_C"/>
</dbReference>
<accession>A0A812LKK7</accession>
<dbReference type="Pfam" id="PF03028">
    <property type="entry name" value="Dynein_heavy"/>
    <property type="match status" value="1"/>
</dbReference>
<dbReference type="FunFam" id="3.40.50.300:FF:000049">
    <property type="entry name" value="Dynein, axonemal, heavy chain 5"/>
    <property type="match status" value="1"/>
</dbReference>
<evidence type="ECO:0000256" key="5">
    <source>
        <dbReference type="ARBA" id="ARBA00022741"/>
    </source>
</evidence>
<dbReference type="FunFam" id="1.10.8.1220:FF:000001">
    <property type="entry name" value="Dynein axonemal heavy chain 5"/>
    <property type="match status" value="1"/>
</dbReference>
<dbReference type="OrthoDB" id="447173at2759"/>
<dbReference type="PANTHER" id="PTHR22878">
    <property type="entry name" value="DYNEIN HEAVY CHAIN 6, AXONEMAL-LIKE-RELATED"/>
    <property type="match status" value="1"/>
</dbReference>
<dbReference type="Gene3D" id="1.10.8.1220">
    <property type="match status" value="1"/>
</dbReference>
<dbReference type="FunFam" id="1.20.920.20:FF:000001">
    <property type="entry name" value="dynein heavy chain 2, axonemal"/>
    <property type="match status" value="1"/>
</dbReference>
<dbReference type="Pfam" id="PF12780">
    <property type="entry name" value="AAA_8"/>
    <property type="match status" value="1"/>
</dbReference>
<keyword evidence="10" id="KW-0505">Motor protein</keyword>
<keyword evidence="7" id="KW-0243">Dynein</keyword>
<evidence type="ECO:0000256" key="3">
    <source>
        <dbReference type="ARBA" id="ARBA00022701"/>
    </source>
</evidence>
<dbReference type="Proteomes" id="UP000649617">
    <property type="component" value="Unassembled WGS sequence"/>
</dbReference>
<evidence type="ECO:0000256" key="10">
    <source>
        <dbReference type="ARBA" id="ARBA00023175"/>
    </source>
</evidence>